<dbReference type="EMBL" id="CDSF01000100">
    <property type="protein sequence ID" value="CEP00313.1"/>
    <property type="molecule type" value="Genomic_DNA"/>
</dbReference>
<evidence type="ECO:0000313" key="1">
    <source>
        <dbReference type="EMBL" id="CEP00313.1"/>
    </source>
</evidence>
<proteinExistence type="predicted"/>
<accession>A0A0G4IY93</accession>
<dbReference type="Proteomes" id="UP000039324">
    <property type="component" value="Unassembled WGS sequence"/>
</dbReference>
<reference evidence="1 2" key="1">
    <citation type="submission" date="2015-02" db="EMBL/GenBank/DDBJ databases">
        <authorList>
            <person name="Chooi Y.-H."/>
        </authorList>
    </citation>
    <scope>NUCLEOTIDE SEQUENCE [LARGE SCALE GENOMIC DNA]</scope>
    <source>
        <strain evidence="1">E3</strain>
    </source>
</reference>
<protein>
    <submittedName>
        <fullName evidence="1">Uncharacterized protein</fullName>
    </submittedName>
</protein>
<dbReference type="AlphaFoldDB" id="A0A0G4IY93"/>
<keyword evidence="2" id="KW-1185">Reference proteome</keyword>
<gene>
    <name evidence="1" type="ORF">PBRA_008047</name>
</gene>
<name>A0A0G4IY93_PLABS</name>
<organism evidence="1 2">
    <name type="scientific">Plasmodiophora brassicae</name>
    <name type="common">Clubroot disease agent</name>
    <dbReference type="NCBI Taxonomy" id="37360"/>
    <lineage>
        <taxon>Eukaryota</taxon>
        <taxon>Sar</taxon>
        <taxon>Rhizaria</taxon>
        <taxon>Endomyxa</taxon>
        <taxon>Phytomyxea</taxon>
        <taxon>Plasmodiophorida</taxon>
        <taxon>Plasmodiophoridae</taxon>
        <taxon>Plasmodiophora</taxon>
    </lineage>
</organism>
<sequence>MATIAVEDDWVLVDEALLDCVMPSAFSEKPWAGPCAPVPDVERVPAGRRGTRRSSVWHPDNVAKLVEKLRRYHIAGPAPGTQTEPGAGDVVEQYERDMDALFSVLI</sequence>
<evidence type="ECO:0000313" key="2">
    <source>
        <dbReference type="Proteomes" id="UP000039324"/>
    </source>
</evidence>